<proteinExistence type="predicted"/>
<dbReference type="Proteomes" id="UP000051500">
    <property type="component" value="Unassembled WGS sequence"/>
</dbReference>
<dbReference type="GO" id="GO:0006261">
    <property type="term" value="P:DNA-templated DNA replication"/>
    <property type="evidence" value="ECO:0007669"/>
    <property type="project" value="InterPro"/>
</dbReference>
<dbReference type="RefSeq" id="WP_027107150.1">
    <property type="nucleotide sequence ID" value="NZ_JQBZ01000025.1"/>
</dbReference>
<dbReference type="InterPro" id="IPR001098">
    <property type="entry name" value="DNA-dir_DNA_pol_A_palm_dom"/>
</dbReference>
<gene>
    <name evidence="5" type="ORF">IV53_GL000706</name>
</gene>
<dbReference type="Gene3D" id="3.30.70.370">
    <property type="match status" value="1"/>
</dbReference>
<evidence type="ECO:0000256" key="2">
    <source>
        <dbReference type="ARBA" id="ARBA00022705"/>
    </source>
</evidence>
<keyword evidence="5" id="KW-0239">DNA-directed DNA polymerase</keyword>
<dbReference type="SUPFAM" id="SSF56672">
    <property type="entry name" value="DNA/RNA polymerases"/>
    <property type="match status" value="1"/>
</dbReference>
<keyword evidence="2" id="KW-0235">DNA replication</keyword>
<dbReference type="EMBL" id="JQBZ01000025">
    <property type="protein sequence ID" value="KRN88738.1"/>
    <property type="molecule type" value="Genomic_DNA"/>
</dbReference>
<comment type="caution">
    <text evidence="5">The sequence shown here is derived from an EMBL/GenBank/DDBJ whole genome shotgun (WGS) entry which is preliminary data.</text>
</comment>
<dbReference type="GO" id="GO:0003887">
    <property type="term" value="F:DNA-directed DNA polymerase activity"/>
    <property type="evidence" value="ECO:0007669"/>
    <property type="project" value="UniProtKB-KW"/>
</dbReference>
<evidence type="ECO:0000313" key="6">
    <source>
        <dbReference type="Proteomes" id="UP000051500"/>
    </source>
</evidence>
<dbReference type="SMART" id="SM00482">
    <property type="entry name" value="POLAc"/>
    <property type="match status" value="1"/>
</dbReference>
<dbReference type="PATRIC" id="fig|1122146.4.peg.735"/>
<dbReference type="SUPFAM" id="SSF53098">
    <property type="entry name" value="Ribonuclease H-like"/>
    <property type="match status" value="1"/>
</dbReference>
<dbReference type="InterPro" id="IPR002298">
    <property type="entry name" value="DNA_polymerase_A"/>
</dbReference>
<keyword evidence="5" id="KW-0808">Transferase</keyword>
<accession>A0A0R2KH72</accession>
<dbReference type="AlphaFoldDB" id="A0A0R2KH72"/>
<dbReference type="Pfam" id="PF00476">
    <property type="entry name" value="DNA_pol_A"/>
    <property type="match status" value="1"/>
</dbReference>
<dbReference type="GO" id="GO:0003677">
    <property type="term" value="F:DNA binding"/>
    <property type="evidence" value="ECO:0007669"/>
    <property type="project" value="InterPro"/>
</dbReference>
<evidence type="ECO:0000259" key="4">
    <source>
        <dbReference type="SMART" id="SM00482"/>
    </source>
</evidence>
<dbReference type="InterPro" id="IPR043502">
    <property type="entry name" value="DNA/RNA_pol_sf"/>
</dbReference>
<dbReference type="InterPro" id="IPR012337">
    <property type="entry name" value="RNaseH-like_sf"/>
</dbReference>
<dbReference type="OrthoDB" id="9764911at2"/>
<evidence type="ECO:0000256" key="1">
    <source>
        <dbReference type="ARBA" id="ARBA00012417"/>
    </source>
</evidence>
<feature type="domain" description="DNA-directed DNA polymerase family A palm" evidence="4">
    <location>
        <begin position="373"/>
        <end position="615"/>
    </location>
</feature>
<name>A0A0R2KH72_9LACO</name>
<dbReference type="eggNOG" id="COG0749">
    <property type="taxonomic scope" value="Bacteria"/>
</dbReference>
<comment type="catalytic activity">
    <reaction evidence="3">
        <text>DNA(n) + a 2'-deoxyribonucleoside 5'-triphosphate = DNA(n+1) + diphosphate</text>
        <dbReference type="Rhea" id="RHEA:22508"/>
        <dbReference type="Rhea" id="RHEA-COMP:17339"/>
        <dbReference type="Rhea" id="RHEA-COMP:17340"/>
        <dbReference type="ChEBI" id="CHEBI:33019"/>
        <dbReference type="ChEBI" id="CHEBI:61560"/>
        <dbReference type="ChEBI" id="CHEBI:173112"/>
        <dbReference type="EC" id="2.7.7.7"/>
    </reaction>
</comment>
<protein>
    <recommendedName>
        <fullName evidence="1">DNA-directed DNA polymerase</fullName>
        <ecNumber evidence="1">2.7.7.7</ecNumber>
    </recommendedName>
</protein>
<dbReference type="CDD" id="cd08642">
    <property type="entry name" value="DNA_pol_A_pol_I_A"/>
    <property type="match status" value="1"/>
</dbReference>
<dbReference type="STRING" id="1122146.IV53_GL000706"/>
<sequence>MEVIKTLSVDIETFSSTNLSKSGVYKYASSPDFEVLLFAYSINHGAVKVVDLASGEKIPTEIIEAIKSDEVIKWAFNANFERICLSHHLGMKVGEYLSPASWRCSMVWSAYMGLPLSLEGVGAVLGLDKQKLGAGKDLIRYFCIPCTPTKTNGNRKRNHYYHDKEKWELFKKYNRRDVEVEVRLQEKLKNHPVPDFLWEEYKLDQIINDRGIKIDRDFVTSAIKVNDISRKECMNELSRLTNLENPNSVMQMRSWLKEHGIETESLDKKVVNELLDKVDEKARKVLLLRQKISRSSIKKYEAMINASCTDDRCRGMFQFLGANRTGRWSGRLVQLQNLKRNSMTDLKEARELVKMQNLEALDLLYEDIPNTLSELIRTAFIPKKDTLFFVADFSAIEARVIAYLAGEEWRNQSFREGKDIYCMSASQMFNVPVEKHGVNGELRQKGKVAELACGYGGSVGALKAMGALDMGLTEEDLKPLVDSWRKANPNIVNLWWNVDREIKRAIKTKKETETNGIKFLYKGKALFIELPSKRTLTYIKPEIEINAYGSESITYQGIGANKKWEKIESYGPKFVENIVQAISRDLLMEGIRNLADLDIVAHVHDEIILEAKDNISLDEICKKMSKVPDWCKDLYLNADGYICEFYKKD</sequence>
<reference evidence="5 6" key="1">
    <citation type="journal article" date="2015" name="Genome Announc.">
        <title>Expanding the biotechnology potential of lactobacilli through comparative genomics of 213 strains and associated genera.</title>
        <authorList>
            <person name="Sun Z."/>
            <person name="Harris H.M."/>
            <person name="McCann A."/>
            <person name="Guo C."/>
            <person name="Argimon S."/>
            <person name="Zhang W."/>
            <person name="Yang X."/>
            <person name="Jeffery I.B."/>
            <person name="Cooney J.C."/>
            <person name="Kagawa T.F."/>
            <person name="Liu W."/>
            <person name="Song Y."/>
            <person name="Salvetti E."/>
            <person name="Wrobel A."/>
            <person name="Rasinkangas P."/>
            <person name="Parkhill J."/>
            <person name="Rea M.C."/>
            <person name="O'Sullivan O."/>
            <person name="Ritari J."/>
            <person name="Douillard F.P."/>
            <person name="Paul Ross R."/>
            <person name="Yang R."/>
            <person name="Briner A.E."/>
            <person name="Felis G.E."/>
            <person name="de Vos W.M."/>
            <person name="Barrangou R."/>
            <person name="Klaenhammer T.R."/>
            <person name="Caufield P.W."/>
            <person name="Cui Y."/>
            <person name="Zhang H."/>
            <person name="O'Toole P.W."/>
        </authorList>
    </citation>
    <scope>NUCLEOTIDE SEQUENCE [LARGE SCALE GENOMIC DNA]</scope>
    <source>
        <strain evidence="5 6">DSM 22408</strain>
    </source>
</reference>
<dbReference type="PRINTS" id="PR00868">
    <property type="entry name" value="DNAPOLI"/>
</dbReference>
<evidence type="ECO:0000256" key="3">
    <source>
        <dbReference type="ARBA" id="ARBA00049244"/>
    </source>
</evidence>
<dbReference type="Gene3D" id="1.10.150.20">
    <property type="entry name" value="5' to 3' exonuclease, C-terminal subdomain"/>
    <property type="match status" value="1"/>
</dbReference>
<organism evidence="5 6">
    <name type="scientific">Ligilactobacillus ceti DSM 22408</name>
    <dbReference type="NCBI Taxonomy" id="1122146"/>
    <lineage>
        <taxon>Bacteria</taxon>
        <taxon>Bacillati</taxon>
        <taxon>Bacillota</taxon>
        <taxon>Bacilli</taxon>
        <taxon>Lactobacillales</taxon>
        <taxon>Lactobacillaceae</taxon>
        <taxon>Ligilactobacillus</taxon>
    </lineage>
</organism>
<dbReference type="PANTHER" id="PTHR10133:SF27">
    <property type="entry name" value="DNA POLYMERASE NU"/>
    <property type="match status" value="1"/>
</dbReference>
<dbReference type="PANTHER" id="PTHR10133">
    <property type="entry name" value="DNA POLYMERASE I"/>
    <property type="match status" value="1"/>
</dbReference>
<dbReference type="EC" id="2.7.7.7" evidence="1"/>
<dbReference type="GO" id="GO:0006302">
    <property type="term" value="P:double-strand break repair"/>
    <property type="evidence" value="ECO:0007669"/>
    <property type="project" value="TreeGrafter"/>
</dbReference>
<keyword evidence="6" id="KW-1185">Reference proteome</keyword>
<evidence type="ECO:0000313" key="5">
    <source>
        <dbReference type="EMBL" id="KRN88738.1"/>
    </source>
</evidence>
<keyword evidence="5" id="KW-0548">Nucleotidyltransferase</keyword>